<dbReference type="EMBL" id="CP097160">
    <property type="protein sequence ID" value="UQN15077.1"/>
    <property type="molecule type" value="Genomic_DNA"/>
</dbReference>
<dbReference type="InterPro" id="IPR036388">
    <property type="entry name" value="WH-like_DNA-bd_sf"/>
</dbReference>
<gene>
    <name evidence="2" type="ORF">M3M28_01005</name>
</gene>
<name>A0ABY4MXC2_9MICO</name>
<feature type="domain" description="HTH arsR-type" evidence="1">
    <location>
        <begin position="20"/>
        <end position="112"/>
    </location>
</feature>
<accession>A0ABY4MXC2</accession>
<protein>
    <recommendedName>
        <fullName evidence="1">HTH arsR-type domain-containing protein</fullName>
    </recommendedName>
</protein>
<reference evidence="2" key="1">
    <citation type="submission" date="2022-05" db="EMBL/GenBank/DDBJ databases">
        <title>Complete genome sequence of toluene-degrading Gulosibacter sediminis strain ACHW.36C.</title>
        <authorList>
            <person name="Wai A.C."/>
            <person name="Lai G.K."/>
            <person name="Griffin S.D."/>
            <person name="Leung F.C."/>
        </authorList>
    </citation>
    <scope>NUCLEOTIDE SEQUENCE [LARGE SCALE GENOMIC DNA]</scope>
    <source>
        <strain evidence="2">ACHW.36C</strain>
    </source>
</reference>
<dbReference type="InterPro" id="IPR001845">
    <property type="entry name" value="HTH_ArsR_DNA-bd_dom"/>
</dbReference>
<sequence length="129" mass="14053">MCDVHREPDPTDAAQLSKALGNESGVWQPVEALRNESRLWLLRLIGDVPKTAGPVTMATRMSQALVCPHLRTRRRSSLVLASRSGKEASYELANMCVSHNIADADVLPDASFDATHDATPACIYPTHTT</sequence>
<proteinExistence type="predicted"/>
<evidence type="ECO:0000313" key="2">
    <source>
        <dbReference type="EMBL" id="UQN15077.1"/>
    </source>
</evidence>
<dbReference type="Gene3D" id="1.10.10.10">
    <property type="entry name" value="Winged helix-like DNA-binding domain superfamily/Winged helix DNA-binding domain"/>
    <property type="match status" value="1"/>
</dbReference>
<dbReference type="SUPFAM" id="SSF46785">
    <property type="entry name" value="Winged helix' DNA-binding domain"/>
    <property type="match status" value="1"/>
</dbReference>
<dbReference type="PRINTS" id="PR00778">
    <property type="entry name" value="HTHARSR"/>
</dbReference>
<organism evidence="2">
    <name type="scientific">Gulosibacter sediminis</name>
    <dbReference type="NCBI Taxonomy" id="1729695"/>
    <lineage>
        <taxon>Bacteria</taxon>
        <taxon>Bacillati</taxon>
        <taxon>Actinomycetota</taxon>
        <taxon>Actinomycetes</taxon>
        <taxon>Micrococcales</taxon>
        <taxon>Microbacteriaceae</taxon>
        <taxon>Gulosibacter</taxon>
    </lineage>
</organism>
<dbReference type="InterPro" id="IPR036390">
    <property type="entry name" value="WH_DNA-bd_sf"/>
</dbReference>
<evidence type="ECO:0000259" key="1">
    <source>
        <dbReference type="PROSITE" id="PS50987"/>
    </source>
</evidence>
<dbReference type="PROSITE" id="PS50987">
    <property type="entry name" value="HTH_ARSR_2"/>
    <property type="match status" value="1"/>
</dbReference>